<dbReference type="STRING" id="1314778.A0A5C3P2D5"/>
<feature type="compositionally biased region" description="Low complexity" evidence="6">
    <location>
        <begin position="626"/>
        <end position="643"/>
    </location>
</feature>
<evidence type="ECO:0000256" key="3">
    <source>
        <dbReference type="ARBA" id="ARBA00022771"/>
    </source>
</evidence>
<dbReference type="PANTHER" id="PTHR14003">
    <property type="entry name" value="TRANSCRIPTIONAL REPRESSOR PROTEIN YY"/>
    <property type="match status" value="1"/>
</dbReference>
<dbReference type="GO" id="GO:0008270">
    <property type="term" value="F:zinc ion binding"/>
    <property type="evidence" value="ECO:0007669"/>
    <property type="project" value="UniProtKB-KW"/>
</dbReference>
<name>A0A5C3P2D5_9APHY</name>
<feature type="domain" description="C2H2-type" evidence="7">
    <location>
        <begin position="72"/>
        <end position="101"/>
    </location>
</feature>
<dbReference type="PROSITE" id="PS00028">
    <property type="entry name" value="ZINC_FINGER_C2H2_1"/>
    <property type="match status" value="2"/>
</dbReference>
<dbReference type="GO" id="GO:0000978">
    <property type="term" value="F:RNA polymerase II cis-regulatory region sequence-specific DNA binding"/>
    <property type="evidence" value="ECO:0007669"/>
    <property type="project" value="TreeGrafter"/>
</dbReference>
<keyword evidence="4" id="KW-0862">Zinc</keyword>
<reference evidence="8 9" key="1">
    <citation type="journal article" date="2019" name="Nat. Ecol. Evol.">
        <title>Megaphylogeny resolves global patterns of mushroom evolution.</title>
        <authorList>
            <person name="Varga T."/>
            <person name="Krizsan K."/>
            <person name="Foldi C."/>
            <person name="Dima B."/>
            <person name="Sanchez-Garcia M."/>
            <person name="Sanchez-Ramirez S."/>
            <person name="Szollosi G.J."/>
            <person name="Szarkandi J.G."/>
            <person name="Papp V."/>
            <person name="Albert L."/>
            <person name="Andreopoulos W."/>
            <person name="Angelini C."/>
            <person name="Antonin V."/>
            <person name="Barry K.W."/>
            <person name="Bougher N.L."/>
            <person name="Buchanan P."/>
            <person name="Buyck B."/>
            <person name="Bense V."/>
            <person name="Catcheside P."/>
            <person name="Chovatia M."/>
            <person name="Cooper J."/>
            <person name="Damon W."/>
            <person name="Desjardin D."/>
            <person name="Finy P."/>
            <person name="Geml J."/>
            <person name="Haridas S."/>
            <person name="Hughes K."/>
            <person name="Justo A."/>
            <person name="Karasinski D."/>
            <person name="Kautmanova I."/>
            <person name="Kiss B."/>
            <person name="Kocsube S."/>
            <person name="Kotiranta H."/>
            <person name="LaButti K.M."/>
            <person name="Lechner B.E."/>
            <person name="Liimatainen K."/>
            <person name="Lipzen A."/>
            <person name="Lukacs Z."/>
            <person name="Mihaltcheva S."/>
            <person name="Morgado L.N."/>
            <person name="Niskanen T."/>
            <person name="Noordeloos M.E."/>
            <person name="Ohm R.A."/>
            <person name="Ortiz-Santana B."/>
            <person name="Ovrebo C."/>
            <person name="Racz N."/>
            <person name="Riley R."/>
            <person name="Savchenko A."/>
            <person name="Shiryaev A."/>
            <person name="Soop K."/>
            <person name="Spirin V."/>
            <person name="Szebenyi C."/>
            <person name="Tomsovsky M."/>
            <person name="Tulloss R.E."/>
            <person name="Uehling J."/>
            <person name="Grigoriev I.V."/>
            <person name="Vagvolgyi C."/>
            <person name="Papp T."/>
            <person name="Martin F.M."/>
            <person name="Miettinen O."/>
            <person name="Hibbett D.S."/>
            <person name="Nagy L.G."/>
        </authorList>
    </citation>
    <scope>NUCLEOTIDE SEQUENCE [LARGE SCALE GENOMIC DNA]</scope>
    <source>
        <strain evidence="8 9">HHB13444</strain>
    </source>
</reference>
<feature type="region of interest" description="Disordered" evidence="6">
    <location>
        <begin position="95"/>
        <end position="175"/>
    </location>
</feature>
<dbReference type="InParanoid" id="A0A5C3P2D5"/>
<keyword evidence="1" id="KW-0479">Metal-binding</keyword>
<evidence type="ECO:0000259" key="7">
    <source>
        <dbReference type="PROSITE" id="PS50157"/>
    </source>
</evidence>
<dbReference type="GO" id="GO:0031519">
    <property type="term" value="C:PcG protein complex"/>
    <property type="evidence" value="ECO:0007669"/>
    <property type="project" value="TreeGrafter"/>
</dbReference>
<evidence type="ECO:0000313" key="8">
    <source>
        <dbReference type="EMBL" id="TFK83825.1"/>
    </source>
</evidence>
<feature type="compositionally biased region" description="Low complexity" evidence="6">
    <location>
        <begin position="389"/>
        <end position="402"/>
    </location>
</feature>
<keyword evidence="9" id="KW-1185">Reference proteome</keyword>
<feature type="compositionally biased region" description="Low complexity" evidence="6">
    <location>
        <begin position="107"/>
        <end position="121"/>
    </location>
</feature>
<dbReference type="GO" id="GO:0000785">
    <property type="term" value="C:chromatin"/>
    <property type="evidence" value="ECO:0007669"/>
    <property type="project" value="TreeGrafter"/>
</dbReference>
<dbReference type="GO" id="GO:0000981">
    <property type="term" value="F:DNA-binding transcription factor activity, RNA polymerase II-specific"/>
    <property type="evidence" value="ECO:0007669"/>
    <property type="project" value="TreeGrafter"/>
</dbReference>
<evidence type="ECO:0000313" key="9">
    <source>
        <dbReference type="Proteomes" id="UP000308197"/>
    </source>
</evidence>
<feature type="compositionally biased region" description="Pro residues" evidence="6">
    <location>
        <begin position="134"/>
        <end position="172"/>
    </location>
</feature>
<dbReference type="GO" id="GO:0005667">
    <property type="term" value="C:transcription regulator complex"/>
    <property type="evidence" value="ECO:0007669"/>
    <property type="project" value="TreeGrafter"/>
</dbReference>
<dbReference type="InterPro" id="IPR013087">
    <property type="entry name" value="Znf_C2H2_type"/>
</dbReference>
<feature type="region of interest" description="Disordered" evidence="6">
    <location>
        <begin position="1"/>
        <end position="33"/>
    </location>
</feature>
<feature type="compositionally biased region" description="Low complexity" evidence="6">
    <location>
        <begin position="1"/>
        <end position="10"/>
    </location>
</feature>
<proteinExistence type="predicted"/>
<keyword evidence="2" id="KW-0677">Repeat</keyword>
<feature type="compositionally biased region" description="Low complexity" evidence="6">
    <location>
        <begin position="283"/>
        <end position="296"/>
    </location>
</feature>
<sequence length="718" mass="75530">MPVSAPNDPDLSPPPSLHPSQHAFDSEDGSPTLSTHALLHKKKHICTVCNRAFSTSGHLARHARIHTGERNHKCPFPGCETRCSRQDNLQQHYRIHLSPGSRRNSGSATRAAMSRANSSRPRSSRRRSANTDPPMSPLAPSPPLAPPSPPIDPPPLAQAYPEPPDTPPPLAPAYPTLTAPIYTQQLSARDSSRSSRTTPDAAYHSPVSYAHAQLASASGYPAQYQSDDGAVTNAYPPSSHSSRASTSYGRVTDDGRWPYHASQGAQGTQGDHSYPASEPDRYSPSSGSPANAAAAGQYPHPISPVDSLGGHARYGHGDVQMSPQESAPNGAYFNQPYARQAQNQNSAVPPSASPVPYGHAASQPGPLPPSSHRHSIAHISHPNPVRQHSPSALSTSSASPVVSTPPTPAYGFVGMGGYSNTESPPENVSPVTPGTGQAVYSSYESSELAGAGYSHPPPAPMAPHVGYDASRTLPVPVHARDPHAHTHGQAQLHFDYGQAQAQTGYAGEVGDGRGYSPRPVLAPIQDVRTRGAENGRYAGAGSPQPPMQSLASVSRHQQHQQQQTQQQQHAFAYPEASASGASTSVGSTSTAAAGTYTHPPPGYAHAHAHGTSSAYGNGNGNGNDGGYAHAAGSSSGSAEYYYHPHQHAQRERSPEVEEAEYGCLELHQPQPQAQRQYMQTGAGAGGQAQGHGHGHGHPVWRAEGYVPVGAHVRGRLVQ</sequence>
<dbReference type="Gene3D" id="3.30.160.60">
    <property type="entry name" value="Classic Zinc Finger"/>
    <property type="match status" value="2"/>
</dbReference>
<protein>
    <recommendedName>
        <fullName evidence="7">C2H2-type domain-containing protein</fullName>
    </recommendedName>
</protein>
<dbReference type="SUPFAM" id="SSF57667">
    <property type="entry name" value="beta-beta-alpha zinc fingers"/>
    <property type="match status" value="1"/>
</dbReference>
<organism evidence="8 9">
    <name type="scientific">Polyporus arcularius HHB13444</name>
    <dbReference type="NCBI Taxonomy" id="1314778"/>
    <lineage>
        <taxon>Eukaryota</taxon>
        <taxon>Fungi</taxon>
        <taxon>Dikarya</taxon>
        <taxon>Basidiomycota</taxon>
        <taxon>Agaricomycotina</taxon>
        <taxon>Agaricomycetes</taxon>
        <taxon>Polyporales</taxon>
        <taxon>Polyporaceae</taxon>
        <taxon>Polyporus</taxon>
    </lineage>
</organism>
<evidence type="ECO:0000256" key="5">
    <source>
        <dbReference type="PROSITE-ProRule" id="PRU00042"/>
    </source>
</evidence>
<dbReference type="AlphaFoldDB" id="A0A5C3P2D5"/>
<feature type="compositionally biased region" description="Low complexity" evidence="6">
    <location>
        <begin position="238"/>
        <end position="247"/>
    </location>
</feature>
<evidence type="ECO:0000256" key="4">
    <source>
        <dbReference type="ARBA" id="ARBA00022833"/>
    </source>
</evidence>
<accession>A0A5C3P2D5</accession>
<feature type="compositionally biased region" description="Low complexity" evidence="6">
    <location>
        <begin position="346"/>
        <end position="356"/>
    </location>
</feature>
<keyword evidence="3 5" id="KW-0863">Zinc-finger</keyword>
<dbReference type="SMART" id="SM00355">
    <property type="entry name" value="ZnF_C2H2"/>
    <property type="match status" value="2"/>
</dbReference>
<feature type="domain" description="C2H2-type" evidence="7">
    <location>
        <begin position="44"/>
        <end position="71"/>
    </location>
</feature>
<dbReference type="FunFam" id="3.30.160.60:FF:000303">
    <property type="entry name" value="Zinc finger protein 41"/>
    <property type="match status" value="1"/>
</dbReference>
<feature type="region of interest" description="Disordered" evidence="6">
    <location>
        <begin position="533"/>
        <end position="659"/>
    </location>
</feature>
<feature type="compositionally biased region" description="Low complexity" evidence="6">
    <location>
        <begin position="576"/>
        <end position="616"/>
    </location>
</feature>
<dbReference type="PROSITE" id="PS50157">
    <property type="entry name" value="ZINC_FINGER_C2H2_2"/>
    <property type="match status" value="2"/>
</dbReference>
<feature type="compositionally biased region" description="Low complexity" evidence="6">
    <location>
        <begin position="559"/>
        <end position="569"/>
    </location>
</feature>
<evidence type="ECO:0000256" key="6">
    <source>
        <dbReference type="SAM" id="MobiDB-lite"/>
    </source>
</evidence>
<dbReference type="Pfam" id="PF00096">
    <property type="entry name" value="zf-C2H2"/>
    <property type="match status" value="2"/>
</dbReference>
<evidence type="ECO:0000256" key="1">
    <source>
        <dbReference type="ARBA" id="ARBA00022723"/>
    </source>
</evidence>
<dbReference type="EMBL" id="ML211362">
    <property type="protein sequence ID" value="TFK83825.1"/>
    <property type="molecule type" value="Genomic_DNA"/>
</dbReference>
<dbReference type="InterPro" id="IPR036236">
    <property type="entry name" value="Znf_C2H2_sf"/>
</dbReference>
<dbReference type="PANTHER" id="PTHR14003:SF19">
    <property type="entry name" value="YY2 TRANSCRIPTION FACTOR"/>
    <property type="match status" value="1"/>
</dbReference>
<gene>
    <name evidence="8" type="ORF">K466DRAFT_602531</name>
</gene>
<evidence type="ECO:0000256" key="2">
    <source>
        <dbReference type="ARBA" id="ARBA00022737"/>
    </source>
</evidence>
<dbReference type="Proteomes" id="UP000308197">
    <property type="component" value="Unassembled WGS sequence"/>
</dbReference>
<feature type="region of interest" description="Disordered" evidence="6">
    <location>
        <begin position="228"/>
        <end position="402"/>
    </location>
</feature>